<keyword evidence="2" id="KW-1185">Reference proteome</keyword>
<organism evidence="1 2">
    <name type="scientific">Symbiodinium necroappetens</name>
    <dbReference type="NCBI Taxonomy" id="1628268"/>
    <lineage>
        <taxon>Eukaryota</taxon>
        <taxon>Sar</taxon>
        <taxon>Alveolata</taxon>
        <taxon>Dinophyceae</taxon>
        <taxon>Suessiales</taxon>
        <taxon>Symbiodiniaceae</taxon>
        <taxon>Symbiodinium</taxon>
    </lineage>
</organism>
<protein>
    <submittedName>
        <fullName evidence="1">Uncharacterized protein</fullName>
    </submittedName>
</protein>
<gene>
    <name evidence="1" type="ORF">SNEC2469_LOCUS1713</name>
</gene>
<proteinExistence type="predicted"/>
<name>A0A812JM76_9DINO</name>
<evidence type="ECO:0000313" key="2">
    <source>
        <dbReference type="Proteomes" id="UP000601435"/>
    </source>
</evidence>
<comment type="caution">
    <text evidence="1">The sequence shown here is derived from an EMBL/GenBank/DDBJ whole genome shotgun (WGS) entry which is preliminary data.</text>
</comment>
<dbReference type="AlphaFoldDB" id="A0A812JM76"/>
<dbReference type="Proteomes" id="UP000601435">
    <property type="component" value="Unassembled WGS sequence"/>
</dbReference>
<accession>A0A812JM76</accession>
<dbReference type="EMBL" id="CAJNJA010006074">
    <property type="protein sequence ID" value="CAE7204763.1"/>
    <property type="molecule type" value="Genomic_DNA"/>
</dbReference>
<evidence type="ECO:0000313" key="1">
    <source>
        <dbReference type="EMBL" id="CAE7204763.1"/>
    </source>
</evidence>
<reference evidence="1" key="1">
    <citation type="submission" date="2021-02" db="EMBL/GenBank/DDBJ databases">
        <authorList>
            <person name="Dougan E. K."/>
            <person name="Rhodes N."/>
            <person name="Thang M."/>
            <person name="Chan C."/>
        </authorList>
    </citation>
    <scope>NUCLEOTIDE SEQUENCE</scope>
</reference>
<dbReference type="OrthoDB" id="447859at2759"/>
<sequence>MDDDLWTDILQAFEQEAGERPASKPEGWELCLLARVAANRLESTKSVRKTLAKRIERLLLAAEPRLDGCRGVLARGLGNAIELSAPIQEARRLVSRSLTSRSRSPRRESLRQAHTLLEKAGSAWKNQPDAVEVAANLLSAGEALSLEDGGDPQELAEEVAAPATLGPPAFFPVGNAAGRFEALTDGLCPEGELRLLFIGASDPRHLLKALLPLHLSLMKSVVMCADSLQARPFLCFFPTH</sequence>